<sequence length="237" mass="26147">MLIKQHIDAPLVPLLFCAGGIVILVLGLVPPISIQNSIGNWIGGVWLIVCGTIFLRTSLKGKANIWDSLLQNESINPSGRYLDIGCGNGLVMFKLAEHLKSGHVTGIDIWSVRDQTFNSQQSVTDSIKKNSLENKVKVLTADMRKLPFGDHQFDGVMASFSIHNVKPASNRNQTLSEIARVLKPNGQLIIVDTGRKEREYTGYLEKYGFKSIKVTKAGFNGWWGGPWAPSFIITAVR</sequence>
<proteinExistence type="predicted"/>
<evidence type="ECO:0000259" key="2">
    <source>
        <dbReference type="Pfam" id="PF08241"/>
    </source>
</evidence>
<keyword evidence="1" id="KW-0812">Transmembrane</keyword>
<evidence type="ECO:0000313" key="4">
    <source>
        <dbReference type="Proteomes" id="UP000050911"/>
    </source>
</evidence>
<dbReference type="CDD" id="cd02440">
    <property type="entry name" value="AdoMet_MTases"/>
    <property type="match status" value="1"/>
</dbReference>
<dbReference type="PATRIC" id="fig|1302272.5.peg.1907"/>
<dbReference type="RefSeq" id="WP_056942487.1">
    <property type="nucleotide sequence ID" value="NZ_AZCX01000004.1"/>
</dbReference>
<dbReference type="STRING" id="1302272.FC96_GL001877"/>
<dbReference type="Gene3D" id="3.40.50.150">
    <property type="entry name" value="Vaccinia Virus protein VP39"/>
    <property type="match status" value="1"/>
</dbReference>
<keyword evidence="1" id="KW-0472">Membrane</keyword>
<protein>
    <submittedName>
        <fullName evidence="3">SAM-dependent methyltransferase</fullName>
    </submittedName>
</protein>
<reference evidence="3 4" key="1">
    <citation type="journal article" date="2015" name="Genome Announc.">
        <title>Expanding the biotechnology potential of lactobacilli through comparative genomics of 213 strains and associated genera.</title>
        <authorList>
            <person name="Sun Z."/>
            <person name="Harris H.M."/>
            <person name="McCann A."/>
            <person name="Guo C."/>
            <person name="Argimon S."/>
            <person name="Zhang W."/>
            <person name="Yang X."/>
            <person name="Jeffery I.B."/>
            <person name="Cooney J.C."/>
            <person name="Kagawa T.F."/>
            <person name="Liu W."/>
            <person name="Song Y."/>
            <person name="Salvetti E."/>
            <person name="Wrobel A."/>
            <person name="Rasinkangas P."/>
            <person name="Parkhill J."/>
            <person name="Rea M.C."/>
            <person name="O'Sullivan O."/>
            <person name="Ritari J."/>
            <person name="Douillard F.P."/>
            <person name="Paul Ross R."/>
            <person name="Yang R."/>
            <person name="Briner A.E."/>
            <person name="Felis G.E."/>
            <person name="de Vos W.M."/>
            <person name="Barrangou R."/>
            <person name="Klaenhammer T.R."/>
            <person name="Caufield P.W."/>
            <person name="Cui Y."/>
            <person name="Zhang H."/>
            <person name="O'Toole P.W."/>
        </authorList>
    </citation>
    <scope>NUCLEOTIDE SEQUENCE [LARGE SCALE GENOMIC DNA]</scope>
    <source>
        <strain evidence="3 4">JCM 15530</strain>
    </source>
</reference>
<feature type="transmembrane region" description="Helical" evidence="1">
    <location>
        <begin position="12"/>
        <end position="32"/>
    </location>
</feature>
<dbReference type="OrthoDB" id="43862at2"/>
<dbReference type="InterPro" id="IPR013216">
    <property type="entry name" value="Methyltransf_11"/>
</dbReference>
<dbReference type="Proteomes" id="UP000050911">
    <property type="component" value="Unassembled WGS sequence"/>
</dbReference>
<feature type="transmembrane region" description="Helical" evidence="1">
    <location>
        <begin position="38"/>
        <end position="55"/>
    </location>
</feature>
<comment type="caution">
    <text evidence="3">The sequence shown here is derived from an EMBL/GenBank/DDBJ whole genome shotgun (WGS) entry which is preliminary data.</text>
</comment>
<dbReference type="GO" id="GO:0032259">
    <property type="term" value="P:methylation"/>
    <property type="evidence" value="ECO:0007669"/>
    <property type="project" value="UniProtKB-KW"/>
</dbReference>
<dbReference type="InterPro" id="IPR029063">
    <property type="entry name" value="SAM-dependent_MTases_sf"/>
</dbReference>
<evidence type="ECO:0000256" key="1">
    <source>
        <dbReference type="SAM" id="Phobius"/>
    </source>
</evidence>
<name>A0A0R1HND4_9LACO</name>
<dbReference type="Pfam" id="PF08241">
    <property type="entry name" value="Methyltransf_11"/>
    <property type="match status" value="1"/>
</dbReference>
<organism evidence="3 4">
    <name type="scientific">Secundilactobacillus kimchicus JCM 15530</name>
    <dbReference type="NCBI Taxonomy" id="1302272"/>
    <lineage>
        <taxon>Bacteria</taxon>
        <taxon>Bacillati</taxon>
        <taxon>Bacillota</taxon>
        <taxon>Bacilli</taxon>
        <taxon>Lactobacillales</taxon>
        <taxon>Lactobacillaceae</taxon>
        <taxon>Secundilactobacillus</taxon>
    </lineage>
</organism>
<dbReference type="SUPFAM" id="SSF53335">
    <property type="entry name" value="S-adenosyl-L-methionine-dependent methyltransferases"/>
    <property type="match status" value="1"/>
</dbReference>
<keyword evidence="1" id="KW-1133">Transmembrane helix</keyword>
<gene>
    <name evidence="3" type="ORF">FC96_GL001877</name>
</gene>
<evidence type="ECO:0000313" key="3">
    <source>
        <dbReference type="EMBL" id="KRK48144.1"/>
    </source>
</evidence>
<feature type="domain" description="Methyltransferase type 11" evidence="2">
    <location>
        <begin position="82"/>
        <end position="190"/>
    </location>
</feature>
<dbReference type="PANTHER" id="PTHR45277:SF1">
    <property type="entry name" value="EXPRESSED PROTEIN"/>
    <property type="match status" value="1"/>
</dbReference>
<keyword evidence="3" id="KW-0489">Methyltransferase</keyword>
<dbReference type="GO" id="GO:0008757">
    <property type="term" value="F:S-adenosylmethionine-dependent methyltransferase activity"/>
    <property type="evidence" value="ECO:0007669"/>
    <property type="project" value="InterPro"/>
</dbReference>
<keyword evidence="3" id="KW-0808">Transferase</keyword>
<dbReference type="EMBL" id="AZCX01000004">
    <property type="protein sequence ID" value="KRK48144.1"/>
    <property type="molecule type" value="Genomic_DNA"/>
</dbReference>
<dbReference type="PANTHER" id="PTHR45277">
    <property type="entry name" value="EXPRESSED PROTEIN"/>
    <property type="match status" value="1"/>
</dbReference>
<accession>A0A0R1HND4</accession>
<dbReference type="AlphaFoldDB" id="A0A0R1HND4"/>
<keyword evidence="4" id="KW-1185">Reference proteome</keyword>